<dbReference type="InterPro" id="IPR052893">
    <property type="entry name" value="TCS_response_regulator"/>
</dbReference>
<dbReference type="RefSeq" id="WP_104809073.1">
    <property type="nucleotide sequence ID" value="NZ_MQUA01000013.1"/>
</dbReference>
<accession>A0A2S7KWB4</accession>
<keyword evidence="4" id="KW-1185">Reference proteome</keyword>
<dbReference type="PROSITE" id="PS50110">
    <property type="entry name" value="RESPONSE_REGULATORY"/>
    <property type="match status" value="1"/>
</dbReference>
<sequence>MAKKRPLIAIIDDDRVYHFILSSIINKNKLADSILSFMDGEEAIQYLTNNKTENEKIPDIVFLDMNMPIMDGWLFLEEYERIKKDITKKTVIFMISSSVDPLDIERAGNIIEITDYIVKPIKLSEVKKIFKKYEIFS</sequence>
<comment type="caution">
    <text evidence="3">The sequence shown here is derived from an EMBL/GenBank/DDBJ whole genome shotgun (WGS) entry which is preliminary data.</text>
</comment>
<evidence type="ECO:0000313" key="3">
    <source>
        <dbReference type="EMBL" id="PQB06828.1"/>
    </source>
</evidence>
<proteinExistence type="predicted"/>
<dbReference type="Proteomes" id="UP000239522">
    <property type="component" value="Unassembled WGS sequence"/>
</dbReference>
<evidence type="ECO:0000313" key="4">
    <source>
        <dbReference type="Proteomes" id="UP000239522"/>
    </source>
</evidence>
<dbReference type="SUPFAM" id="SSF52172">
    <property type="entry name" value="CheY-like"/>
    <property type="match status" value="1"/>
</dbReference>
<dbReference type="OrthoDB" id="673128at2"/>
<organism evidence="3 4">
    <name type="scientific">Polaribacter filamentus</name>
    <dbReference type="NCBI Taxonomy" id="53483"/>
    <lineage>
        <taxon>Bacteria</taxon>
        <taxon>Pseudomonadati</taxon>
        <taxon>Bacteroidota</taxon>
        <taxon>Flavobacteriia</taxon>
        <taxon>Flavobacteriales</taxon>
        <taxon>Flavobacteriaceae</taxon>
    </lineage>
</organism>
<feature type="domain" description="Response regulatory" evidence="2">
    <location>
        <begin position="7"/>
        <end position="134"/>
    </location>
</feature>
<dbReference type="SMART" id="SM00448">
    <property type="entry name" value="REC"/>
    <property type="match status" value="1"/>
</dbReference>
<protein>
    <submittedName>
        <fullName evidence="3">Response regulator</fullName>
    </submittedName>
</protein>
<gene>
    <name evidence="3" type="ORF">BST83_06425</name>
</gene>
<dbReference type="InterPro" id="IPR011006">
    <property type="entry name" value="CheY-like_superfamily"/>
</dbReference>
<dbReference type="GO" id="GO:0000160">
    <property type="term" value="P:phosphorelay signal transduction system"/>
    <property type="evidence" value="ECO:0007669"/>
    <property type="project" value="InterPro"/>
</dbReference>
<name>A0A2S7KWB4_9FLAO</name>
<dbReference type="InterPro" id="IPR001789">
    <property type="entry name" value="Sig_transdc_resp-reg_receiver"/>
</dbReference>
<keyword evidence="1" id="KW-0597">Phosphoprotein</keyword>
<reference evidence="3 4" key="1">
    <citation type="submission" date="2016-11" db="EMBL/GenBank/DDBJ databases">
        <title>Trade-off between light-utilization and light-protection in marine flavobacteria.</title>
        <authorList>
            <person name="Kumagai Y."/>
        </authorList>
    </citation>
    <scope>NUCLEOTIDE SEQUENCE [LARGE SCALE GENOMIC DNA]</scope>
    <source>
        <strain evidence="3 4">ATCC 700397</strain>
    </source>
</reference>
<dbReference type="EMBL" id="MQUA01000013">
    <property type="protein sequence ID" value="PQB06828.1"/>
    <property type="molecule type" value="Genomic_DNA"/>
</dbReference>
<feature type="modified residue" description="4-aspartylphosphate" evidence="1">
    <location>
        <position position="64"/>
    </location>
</feature>
<evidence type="ECO:0000256" key="1">
    <source>
        <dbReference type="PROSITE-ProRule" id="PRU00169"/>
    </source>
</evidence>
<evidence type="ECO:0000259" key="2">
    <source>
        <dbReference type="PROSITE" id="PS50110"/>
    </source>
</evidence>
<dbReference type="PANTHER" id="PTHR44520">
    <property type="entry name" value="RESPONSE REGULATOR RCP1-RELATED"/>
    <property type="match status" value="1"/>
</dbReference>
<dbReference type="Gene3D" id="3.40.50.2300">
    <property type="match status" value="1"/>
</dbReference>
<dbReference type="AlphaFoldDB" id="A0A2S7KWB4"/>
<dbReference type="PANTHER" id="PTHR44520:SF2">
    <property type="entry name" value="RESPONSE REGULATOR RCP1"/>
    <property type="match status" value="1"/>
</dbReference>
<dbReference type="Pfam" id="PF00072">
    <property type="entry name" value="Response_reg"/>
    <property type="match status" value="1"/>
</dbReference>